<keyword evidence="1" id="KW-0802">TPR repeat</keyword>
<proteinExistence type="predicted"/>
<reference evidence="2 3" key="1">
    <citation type="submission" date="2017-03" db="EMBL/GenBank/DDBJ databases">
        <title>Whole genome sequences of fourteen strains of Bradyrhizobium canariense and one strain of Bradyrhizobium japonicum isolated from Lupinus (Papilionoideae: Genisteae) species in Algeria.</title>
        <authorList>
            <person name="Crovadore J."/>
            <person name="Chekireb D."/>
            <person name="Brachmann A."/>
            <person name="Chablais R."/>
            <person name="Cochard B."/>
            <person name="Lefort F."/>
        </authorList>
    </citation>
    <scope>NUCLEOTIDE SEQUENCE [LARGE SCALE GENOMIC DNA]</scope>
    <source>
        <strain evidence="2 3">UBMA195</strain>
    </source>
</reference>
<gene>
    <name evidence="2" type="ORF">BSZ18_23405</name>
</gene>
<dbReference type="InterPro" id="IPR011990">
    <property type="entry name" value="TPR-like_helical_dom_sf"/>
</dbReference>
<evidence type="ECO:0000313" key="2">
    <source>
        <dbReference type="EMBL" id="OSJ06102.1"/>
    </source>
</evidence>
<dbReference type="AlphaFoldDB" id="A0A1X3FQ37"/>
<dbReference type="SUPFAM" id="SSF48452">
    <property type="entry name" value="TPR-like"/>
    <property type="match status" value="1"/>
</dbReference>
<dbReference type="OrthoDB" id="5379851at2"/>
<sequence>MTDYDNVCFVIMPFGTKKVEGVQIDFDAIYDGIFAPAIGRVGLPEGGVLMPRRTDKDFFSGDINNEMFLYIEYARFAVADISGLNANVFYELGARHRTRESGTAIFRQVGSTVPFDIQTIRAFSYDHGTDEKDESARQLIVQVLSESLKHNRLDSPIRLALANQWQQGQAVTDRLKDAENAVHNGDSNRAIQLYKEVIALDLTNPLHRMKLGILRKEQGMWVEAIGQFNAAVGLSESYADAWREKGIAENKLAFRLASRTNTVPQSNPAPGEADLLRAIELNASDFDAWASLGGVLKRAGRFDEARESYQKAREVSNDHPYPLLNEIKLRAHIEKRLDFSGADQRALTRAGRIRELQTKKEPPYDSPWCFFDLAELKLYAGKGEEYLDLIRQGLQLVTETWQAETVRESLRLLEPAAPSLPRLGDGLALLDEYLKP</sequence>
<dbReference type="Gene3D" id="1.25.40.10">
    <property type="entry name" value="Tetratricopeptide repeat domain"/>
    <property type="match status" value="1"/>
</dbReference>
<accession>A0A1X3FQ37</accession>
<protein>
    <submittedName>
        <fullName evidence="2">Uncharacterized protein</fullName>
    </submittedName>
</protein>
<name>A0A1X3FQ37_9BRAD</name>
<evidence type="ECO:0000256" key="1">
    <source>
        <dbReference type="PROSITE-ProRule" id="PRU00339"/>
    </source>
</evidence>
<evidence type="ECO:0000313" key="3">
    <source>
        <dbReference type="Proteomes" id="UP000193553"/>
    </source>
</evidence>
<dbReference type="RefSeq" id="WP_085360265.1">
    <property type="nucleotide sequence ID" value="NZ_NAFD01000184.1"/>
</dbReference>
<dbReference type="Proteomes" id="UP000193553">
    <property type="component" value="Unassembled WGS sequence"/>
</dbReference>
<dbReference type="SMART" id="SM00028">
    <property type="entry name" value="TPR"/>
    <property type="match status" value="3"/>
</dbReference>
<organism evidence="2 3">
    <name type="scientific">Bradyrhizobium canariense</name>
    <dbReference type="NCBI Taxonomy" id="255045"/>
    <lineage>
        <taxon>Bacteria</taxon>
        <taxon>Pseudomonadati</taxon>
        <taxon>Pseudomonadota</taxon>
        <taxon>Alphaproteobacteria</taxon>
        <taxon>Hyphomicrobiales</taxon>
        <taxon>Nitrobacteraceae</taxon>
        <taxon>Bradyrhizobium</taxon>
    </lineage>
</organism>
<dbReference type="InterPro" id="IPR019734">
    <property type="entry name" value="TPR_rpt"/>
</dbReference>
<feature type="repeat" description="TPR" evidence="1">
    <location>
        <begin position="286"/>
        <end position="319"/>
    </location>
</feature>
<dbReference type="PROSITE" id="PS50005">
    <property type="entry name" value="TPR"/>
    <property type="match status" value="1"/>
</dbReference>
<dbReference type="EMBL" id="NAFI01000180">
    <property type="protein sequence ID" value="OSJ06102.1"/>
    <property type="molecule type" value="Genomic_DNA"/>
</dbReference>
<dbReference type="Pfam" id="PF13432">
    <property type="entry name" value="TPR_16"/>
    <property type="match status" value="1"/>
</dbReference>
<comment type="caution">
    <text evidence="2">The sequence shown here is derived from an EMBL/GenBank/DDBJ whole genome shotgun (WGS) entry which is preliminary data.</text>
</comment>